<feature type="coiled-coil region" evidence="6">
    <location>
        <begin position="64"/>
        <end position="115"/>
    </location>
</feature>
<dbReference type="Gene3D" id="2.40.10.350">
    <property type="entry name" value="Rod shape-determining protein MreC, domain 2"/>
    <property type="match status" value="1"/>
</dbReference>
<accession>A0A9D9HRL1</accession>
<comment type="function">
    <text evidence="5">Involved in formation and maintenance of cell shape.</text>
</comment>
<sequence length="286" mass="32372">MKKIKNFFHVRKPFILLFVYLMFSILFLFFSTEGFVVSLKTAGFSAVSAVQSGIHSVTTFFSDTVTAINELRVLKREYDALQDQLRNYEELQRENVDIKRENDTLRDLLNFSEEQTYKNIPAEIIAKDPDALYSGITINKGIKDGVKKDMPVVAFQGGTTGLVGRIVRVGQTTSMIIPVYDYQSYVSCRTQKTRDEGIVNGNGADAPFLTMRYVKKRAAEELSYGDVIVTTGYNNNYPKDIPVGTISRIRVPEYETSLEIEVETVIDFSRLENVFVLDMSTGNEIL</sequence>
<dbReference type="PANTHER" id="PTHR34138">
    <property type="entry name" value="CELL SHAPE-DETERMINING PROTEIN MREC"/>
    <property type="match status" value="1"/>
</dbReference>
<protein>
    <recommendedName>
        <fullName evidence="2 5">Cell shape-determining protein MreC</fullName>
    </recommendedName>
    <alternativeName>
        <fullName evidence="4 5">Cell shape protein MreC</fullName>
    </alternativeName>
</protein>
<evidence type="ECO:0000256" key="1">
    <source>
        <dbReference type="ARBA" id="ARBA00009369"/>
    </source>
</evidence>
<dbReference type="GO" id="GO:0005886">
    <property type="term" value="C:plasma membrane"/>
    <property type="evidence" value="ECO:0007669"/>
    <property type="project" value="TreeGrafter"/>
</dbReference>
<keyword evidence="6" id="KW-0175">Coiled coil</keyword>
<dbReference type="InterPro" id="IPR042175">
    <property type="entry name" value="Cell/Rod_MreC_2"/>
</dbReference>
<comment type="similarity">
    <text evidence="1 5">Belongs to the MreC family.</text>
</comment>
<dbReference type="GO" id="GO:0008360">
    <property type="term" value="P:regulation of cell shape"/>
    <property type="evidence" value="ECO:0007669"/>
    <property type="project" value="UniProtKB-KW"/>
</dbReference>
<evidence type="ECO:0000256" key="5">
    <source>
        <dbReference type="PIRNR" id="PIRNR038471"/>
    </source>
</evidence>
<evidence type="ECO:0000256" key="3">
    <source>
        <dbReference type="ARBA" id="ARBA00022960"/>
    </source>
</evidence>
<dbReference type="InterPro" id="IPR007221">
    <property type="entry name" value="MreC"/>
</dbReference>
<reference evidence="8" key="2">
    <citation type="journal article" date="2021" name="PeerJ">
        <title>Extensive microbial diversity within the chicken gut microbiome revealed by metagenomics and culture.</title>
        <authorList>
            <person name="Gilroy R."/>
            <person name="Ravi A."/>
            <person name="Getino M."/>
            <person name="Pursley I."/>
            <person name="Horton D.L."/>
            <person name="Alikhan N.F."/>
            <person name="Baker D."/>
            <person name="Gharbi K."/>
            <person name="Hall N."/>
            <person name="Watson M."/>
            <person name="Adriaenssens E.M."/>
            <person name="Foster-Nyarko E."/>
            <person name="Jarju S."/>
            <person name="Secka A."/>
            <person name="Antonio M."/>
            <person name="Oren A."/>
            <person name="Chaudhuri R.R."/>
            <person name="La Ragione R."/>
            <person name="Hildebrand F."/>
            <person name="Pallen M.J."/>
        </authorList>
    </citation>
    <scope>NUCLEOTIDE SEQUENCE</scope>
    <source>
        <strain evidence="8">10532</strain>
    </source>
</reference>
<dbReference type="Pfam" id="PF04085">
    <property type="entry name" value="MreC"/>
    <property type="match status" value="1"/>
</dbReference>
<evidence type="ECO:0000256" key="2">
    <source>
        <dbReference type="ARBA" id="ARBA00013855"/>
    </source>
</evidence>
<proteinExistence type="inferred from homology"/>
<evidence type="ECO:0000256" key="6">
    <source>
        <dbReference type="SAM" id="Coils"/>
    </source>
</evidence>
<feature type="domain" description="Rod shape-determining protein MreC beta-barrel core" evidence="7">
    <location>
        <begin position="124"/>
        <end position="277"/>
    </location>
</feature>
<dbReference type="Proteomes" id="UP000823638">
    <property type="component" value="Unassembled WGS sequence"/>
</dbReference>
<dbReference type="PIRSF" id="PIRSF038471">
    <property type="entry name" value="MreC"/>
    <property type="match status" value="1"/>
</dbReference>
<organism evidence="8 9">
    <name type="scientific">Candidatus Gallitreponema excrementavium</name>
    <dbReference type="NCBI Taxonomy" id="2840840"/>
    <lineage>
        <taxon>Bacteria</taxon>
        <taxon>Pseudomonadati</taxon>
        <taxon>Spirochaetota</taxon>
        <taxon>Spirochaetia</taxon>
        <taxon>Spirochaetales</taxon>
        <taxon>Candidatus Gallitreponema</taxon>
    </lineage>
</organism>
<dbReference type="EMBL" id="JADIMM010000117">
    <property type="protein sequence ID" value="MBO8458563.1"/>
    <property type="molecule type" value="Genomic_DNA"/>
</dbReference>
<evidence type="ECO:0000313" key="8">
    <source>
        <dbReference type="EMBL" id="MBO8458563.1"/>
    </source>
</evidence>
<dbReference type="Gene3D" id="2.40.10.340">
    <property type="entry name" value="Rod shape-determining protein MreC, domain 1"/>
    <property type="match status" value="1"/>
</dbReference>
<comment type="caution">
    <text evidence="8">The sequence shown here is derived from an EMBL/GenBank/DDBJ whole genome shotgun (WGS) entry which is preliminary data.</text>
</comment>
<dbReference type="PANTHER" id="PTHR34138:SF1">
    <property type="entry name" value="CELL SHAPE-DETERMINING PROTEIN MREC"/>
    <property type="match status" value="1"/>
</dbReference>
<evidence type="ECO:0000259" key="7">
    <source>
        <dbReference type="Pfam" id="PF04085"/>
    </source>
</evidence>
<dbReference type="AlphaFoldDB" id="A0A9D9HRL1"/>
<evidence type="ECO:0000313" key="9">
    <source>
        <dbReference type="Proteomes" id="UP000823638"/>
    </source>
</evidence>
<keyword evidence="3 5" id="KW-0133">Cell shape</keyword>
<name>A0A9D9HRL1_9SPIR</name>
<gene>
    <name evidence="8" type="primary">mreC</name>
    <name evidence="8" type="ORF">IAA81_10130</name>
</gene>
<dbReference type="InterPro" id="IPR055342">
    <property type="entry name" value="MreC_beta-barrel_core"/>
</dbReference>
<evidence type="ECO:0000256" key="4">
    <source>
        <dbReference type="ARBA" id="ARBA00032089"/>
    </source>
</evidence>
<dbReference type="NCBIfam" id="TIGR00219">
    <property type="entry name" value="mreC"/>
    <property type="match status" value="1"/>
</dbReference>
<dbReference type="InterPro" id="IPR042177">
    <property type="entry name" value="Cell/Rod_1"/>
</dbReference>
<reference evidence="8" key="1">
    <citation type="submission" date="2020-10" db="EMBL/GenBank/DDBJ databases">
        <authorList>
            <person name="Gilroy R."/>
        </authorList>
    </citation>
    <scope>NUCLEOTIDE SEQUENCE</scope>
    <source>
        <strain evidence="8">10532</strain>
    </source>
</reference>